<evidence type="ECO:0000259" key="5">
    <source>
        <dbReference type="PROSITE" id="PS50112"/>
    </source>
</evidence>
<dbReference type="InterPro" id="IPR000014">
    <property type="entry name" value="PAS"/>
</dbReference>
<dbReference type="InterPro" id="IPR036890">
    <property type="entry name" value="HATPase_C_sf"/>
</dbReference>
<dbReference type="EC" id="2.7.13.3" evidence="2"/>
<dbReference type="SMART" id="SM00387">
    <property type="entry name" value="HATPase_c"/>
    <property type="match status" value="1"/>
</dbReference>
<dbReference type="Gene3D" id="1.10.287.130">
    <property type="match status" value="1"/>
</dbReference>
<dbReference type="InterPro" id="IPR005467">
    <property type="entry name" value="His_kinase_dom"/>
</dbReference>
<dbReference type="Gene3D" id="3.30.565.10">
    <property type="entry name" value="Histidine kinase-like ATPase, C-terminal domain"/>
    <property type="match status" value="1"/>
</dbReference>
<dbReference type="InterPro" id="IPR035965">
    <property type="entry name" value="PAS-like_dom_sf"/>
</dbReference>
<dbReference type="SMART" id="SM00388">
    <property type="entry name" value="HisKA"/>
    <property type="match status" value="1"/>
</dbReference>
<sequence length="875" mass="96418">MNRPSTPEDFPQRMVRLYAMALECHSAIIHSTGQTSLFESVCQFGIQSGVFDTLWISLMDTSTRGFKLQAHAGQPMEDVVHAPMDQVFRSVSENRPLWCNDLLNDAAATSLTSLARQYNWKSAAVIPLTTSHGPVAAMFLFAKTGQTFDKTARRLLTQLADNISRTMEAFAHVSRHQQIEFALQESEVRYNALFASSSMPMLVVDPHPMRVVDANIKAVNFFQLDHVPLTAGSGLNRASLQANPALVDVLDRLENQADQPAQFTVKYPVSDTQTLDLEVFCSPISIGGKLHFLLAFNDITARCRIEVSLQAAHQLTQSFIDQIPGTVFLKDKQLRVVMANKFLGQVLGVDPQTLIGKTAHEIFPPDLADALTIHDHALLQSGRSQTMEQVLGEQHFETSLFVVNDAAGEPCLGGISMDVTARQQASETTRAMLRLHEVSGQLSEHEFLSMGLEMAETLTHSQIGFLHFVNEDQESLELVAWTRGALQGCSATHDTHYPISQAGIWVDCLRDRQPFVCNDYTNYPAKRGLPPGHAELRRLLSVPVFEQGRVCLILGVGNKTGAYEAADVERVQLIGNDLWRITRKARVEKALQEKVTELESTNRQLLNSQLQLVQSEKLAAVGQLAAGVAHEINNPIAFVNTNLGTLKIYMQSLLTLLGVYERCASANSATDGVILKQARIQADLDFLREDVPSLLSESSDGLERVKKIVLDLRDFARVDNEGWVESDLLAGLESTLNVARNELKYTVDIVKDLTPLPLVRCHLAQINQVFLNMLLNAAQAMKGHGQIILRSGIEGGWVWVSLQDTGIGMTAEVKSRIFEPFFTTKPVGKGTGLGLSLSFDIVKKHGGRIEVNSTPGQGSCFQVWLPVAGPASDRV</sequence>
<accession>A0ABM7MGG2</accession>
<dbReference type="SUPFAM" id="SSF55785">
    <property type="entry name" value="PYP-like sensor domain (PAS domain)"/>
    <property type="match status" value="2"/>
</dbReference>
<evidence type="ECO:0000256" key="1">
    <source>
        <dbReference type="ARBA" id="ARBA00000085"/>
    </source>
</evidence>
<dbReference type="PROSITE" id="PS50112">
    <property type="entry name" value="PAS"/>
    <property type="match status" value="1"/>
</dbReference>
<keyword evidence="7" id="KW-1185">Reference proteome</keyword>
<dbReference type="SMART" id="SM00065">
    <property type="entry name" value="GAF"/>
    <property type="match status" value="2"/>
</dbReference>
<dbReference type="SUPFAM" id="SSF47384">
    <property type="entry name" value="Homodimeric domain of signal transducing histidine kinase"/>
    <property type="match status" value="1"/>
</dbReference>
<dbReference type="PANTHER" id="PTHR43065:SF50">
    <property type="entry name" value="HISTIDINE KINASE"/>
    <property type="match status" value="1"/>
</dbReference>
<dbReference type="InterPro" id="IPR003661">
    <property type="entry name" value="HisK_dim/P_dom"/>
</dbReference>
<name>A0ABM7MGG2_9BURK</name>
<dbReference type="Pfam" id="PF13185">
    <property type="entry name" value="GAF_2"/>
    <property type="match status" value="2"/>
</dbReference>
<dbReference type="InterPro" id="IPR003594">
    <property type="entry name" value="HATPase_dom"/>
</dbReference>
<reference evidence="6 7" key="1">
    <citation type="journal article" date="2021" name="Microbiol. Spectr.">
        <title>A Single Bacterium Capable of Oxidation and Reduction of Iron at Circumneutral pH.</title>
        <authorList>
            <person name="Kato S."/>
            <person name="Ohkuma M."/>
        </authorList>
    </citation>
    <scope>NUCLEOTIDE SEQUENCE [LARGE SCALE GENOMIC DNA]</scope>
    <source>
        <strain evidence="6 7">MIZ03</strain>
    </source>
</reference>
<dbReference type="InterPro" id="IPR013656">
    <property type="entry name" value="PAS_4"/>
</dbReference>
<dbReference type="PRINTS" id="PR00344">
    <property type="entry name" value="BCTRLSENSOR"/>
</dbReference>
<protein>
    <recommendedName>
        <fullName evidence="2">histidine kinase</fullName>
        <ecNumber evidence="2">2.7.13.3</ecNumber>
    </recommendedName>
</protein>
<dbReference type="PROSITE" id="PS50109">
    <property type="entry name" value="HIS_KIN"/>
    <property type="match status" value="1"/>
</dbReference>
<organism evidence="6 7">
    <name type="scientific">Rhodoferax lithotrophicus</name>
    <dbReference type="NCBI Taxonomy" id="2798804"/>
    <lineage>
        <taxon>Bacteria</taxon>
        <taxon>Pseudomonadati</taxon>
        <taxon>Pseudomonadota</taxon>
        <taxon>Betaproteobacteria</taxon>
        <taxon>Burkholderiales</taxon>
        <taxon>Comamonadaceae</taxon>
        <taxon>Rhodoferax</taxon>
    </lineage>
</organism>
<dbReference type="InterPro" id="IPR003018">
    <property type="entry name" value="GAF"/>
</dbReference>
<dbReference type="Proteomes" id="UP000824366">
    <property type="component" value="Chromosome"/>
</dbReference>
<dbReference type="CDD" id="cd00082">
    <property type="entry name" value="HisKA"/>
    <property type="match status" value="1"/>
</dbReference>
<dbReference type="SUPFAM" id="SSF55874">
    <property type="entry name" value="ATPase domain of HSP90 chaperone/DNA topoisomerase II/histidine kinase"/>
    <property type="match status" value="1"/>
</dbReference>
<dbReference type="PANTHER" id="PTHR43065">
    <property type="entry name" value="SENSOR HISTIDINE KINASE"/>
    <property type="match status" value="1"/>
</dbReference>
<keyword evidence="3" id="KW-0597">Phosphoprotein</keyword>
<dbReference type="Gene3D" id="3.30.450.20">
    <property type="entry name" value="PAS domain"/>
    <property type="match status" value="2"/>
</dbReference>
<evidence type="ECO:0000313" key="6">
    <source>
        <dbReference type="EMBL" id="BCO25284.1"/>
    </source>
</evidence>
<dbReference type="Gene3D" id="3.30.450.40">
    <property type="match status" value="2"/>
</dbReference>
<dbReference type="SMART" id="SM00091">
    <property type="entry name" value="PAS"/>
    <property type="match status" value="2"/>
</dbReference>
<dbReference type="InterPro" id="IPR036097">
    <property type="entry name" value="HisK_dim/P_sf"/>
</dbReference>
<gene>
    <name evidence="6" type="ORF">MIZ03_0144</name>
</gene>
<evidence type="ECO:0000256" key="3">
    <source>
        <dbReference type="ARBA" id="ARBA00022553"/>
    </source>
</evidence>
<feature type="domain" description="Histidine kinase" evidence="4">
    <location>
        <begin position="627"/>
        <end position="869"/>
    </location>
</feature>
<dbReference type="Pfam" id="PF02518">
    <property type="entry name" value="HATPase_c"/>
    <property type="match status" value="1"/>
</dbReference>
<feature type="domain" description="PAS" evidence="5">
    <location>
        <begin position="312"/>
        <end position="382"/>
    </location>
</feature>
<dbReference type="Pfam" id="PF08448">
    <property type="entry name" value="PAS_4"/>
    <property type="match status" value="1"/>
</dbReference>
<dbReference type="RefSeq" id="WP_223906681.1">
    <property type="nucleotide sequence ID" value="NZ_AP024238.1"/>
</dbReference>
<evidence type="ECO:0000256" key="2">
    <source>
        <dbReference type="ARBA" id="ARBA00012438"/>
    </source>
</evidence>
<dbReference type="SUPFAM" id="SSF55781">
    <property type="entry name" value="GAF domain-like"/>
    <property type="match status" value="2"/>
</dbReference>
<evidence type="ECO:0000259" key="4">
    <source>
        <dbReference type="PROSITE" id="PS50109"/>
    </source>
</evidence>
<dbReference type="EMBL" id="AP024238">
    <property type="protein sequence ID" value="BCO25284.1"/>
    <property type="molecule type" value="Genomic_DNA"/>
</dbReference>
<comment type="catalytic activity">
    <reaction evidence="1">
        <text>ATP + protein L-histidine = ADP + protein N-phospho-L-histidine.</text>
        <dbReference type="EC" id="2.7.13.3"/>
    </reaction>
</comment>
<dbReference type="InterPro" id="IPR029016">
    <property type="entry name" value="GAF-like_dom_sf"/>
</dbReference>
<evidence type="ECO:0000313" key="7">
    <source>
        <dbReference type="Proteomes" id="UP000824366"/>
    </source>
</evidence>
<dbReference type="InterPro" id="IPR004358">
    <property type="entry name" value="Sig_transdc_His_kin-like_C"/>
</dbReference>
<proteinExistence type="predicted"/>